<proteinExistence type="predicted"/>
<organism evidence="1">
    <name type="scientific">marine sediment metagenome</name>
    <dbReference type="NCBI Taxonomy" id="412755"/>
    <lineage>
        <taxon>unclassified sequences</taxon>
        <taxon>metagenomes</taxon>
        <taxon>ecological metagenomes</taxon>
    </lineage>
</organism>
<comment type="caution">
    <text evidence="1">The sequence shown here is derived from an EMBL/GenBank/DDBJ whole genome shotgun (WGS) entry which is preliminary data.</text>
</comment>
<dbReference type="EMBL" id="BARU01035811">
    <property type="protein sequence ID" value="GAH84717.1"/>
    <property type="molecule type" value="Genomic_DNA"/>
</dbReference>
<feature type="non-terminal residue" evidence="1">
    <location>
        <position position="33"/>
    </location>
</feature>
<protein>
    <submittedName>
        <fullName evidence="1">Uncharacterized protein</fullName>
    </submittedName>
</protein>
<reference evidence="1" key="1">
    <citation type="journal article" date="2014" name="Front. Microbiol.">
        <title>High frequency of phylogenetically diverse reductive dehalogenase-homologous genes in deep subseafloor sedimentary metagenomes.</title>
        <authorList>
            <person name="Kawai M."/>
            <person name="Futagami T."/>
            <person name="Toyoda A."/>
            <person name="Takaki Y."/>
            <person name="Nishi S."/>
            <person name="Hori S."/>
            <person name="Arai W."/>
            <person name="Tsubouchi T."/>
            <person name="Morono Y."/>
            <person name="Uchiyama I."/>
            <person name="Ito T."/>
            <person name="Fujiyama A."/>
            <person name="Inagaki F."/>
            <person name="Takami H."/>
        </authorList>
    </citation>
    <scope>NUCLEOTIDE SEQUENCE</scope>
    <source>
        <strain evidence="1">Expedition CK06-06</strain>
    </source>
</reference>
<sequence length="33" mass="3901">MAIGHSRKITKEDVINPLLEYFRIKLEKKSLND</sequence>
<name>X1ISL2_9ZZZZ</name>
<accession>X1ISL2</accession>
<evidence type="ECO:0000313" key="1">
    <source>
        <dbReference type="EMBL" id="GAH84717.1"/>
    </source>
</evidence>
<dbReference type="AlphaFoldDB" id="X1ISL2"/>
<gene>
    <name evidence="1" type="ORF">S03H2_56001</name>
</gene>